<sequence>MPAPPFIVSSRAHGLDFVRQIQAGSIDYGIISEWLACCHKHHRCDPLESLSSVAVGNLRLIDCNNRSIVPGSGHKYVTLGYVWGPHARNDAVGDFIGSLPPRLPDTIEDAIQVTKKLGFRYIWIDRYCIDRRDALKFKFQLHQMGDIYRNSSLTIVAAAGDRDSYGLPGVRYRPRAAQPYAKAGSHLLLSSLSDPQELVRESVWATRGWTFQEARLSSRRLYFTEEQVYFECNNSWFQKSRRGMGMANISYDPDDRTSLLALSTSQWNDDLGHQMVARSGLISHNWCWVSDYLWNQIALYTERDFTDPSDVLDGFAGLMGAFESAKPSYRFFWGTPIPPPIPAAVYYYYRPWYEFRPSDQLEDFATTTEAGFLAGLCWAARKPLARRTGFPSWSWTGWSGASCIGPNADTEIEMHYFRESTVDVELRGGNTITWKGFLESRGRSELSSETSFHIHLSAWVTPLKVVASNGDEDVGRMDLPLGRYMHWRFTRTGESALQSDKSYYAVWLTLGGESWIKNKDKRGPGILVVMDTEDGRNTMERVGLAQLGSQLKIGDQARRRRYVILGAGVVGLSTALELKRRLSAAGEAAEAVVVAKHFPGDRSARDYCSPWAGANWFSVATDSGDQERWDAETYRRFARLADGVPEAGVRRMDIRAFFDRPREDAGVVSPATGRIWYDELVGGLRPIPPGEVPDGAEFGFVAGSFVINTQAYLAWLNTEALKAGIEMRRASIDDIRILFKDIEADAYFNCTGLGSYHLKGVEDKSLYPTKGQVMLVETPKTPLKTMYFRSPRRVDSDTTYVFPRNPSGGVILGGCRFDNEWSDTINPELAEDIKRRCCALAPELGKPEDLKVIYHAVGLRPSRKGGPRVERELIDGTPVIHNYGAGGAGYQSSWGTAQHAVDLALQR</sequence>
<feature type="domain" description="FAD dependent oxidoreductase" evidence="6">
    <location>
        <begin position="562"/>
        <end position="903"/>
    </location>
</feature>
<reference evidence="8 9" key="1">
    <citation type="submission" date="2019-06" db="EMBL/GenBank/DDBJ databases">
        <title>Draft genome sequence of the filamentous fungus Phialemoniopsis curvata isolated from diesel fuel.</title>
        <authorList>
            <person name="Varaljay V.A."/>
            <person name="Lyon W.J."/>
            <person name="Crouch A.L."/>
            <person name="Drake C.E."/>
            <person name="Hollomon J.M."/>
            <person name="Nadeau L.J."/>
            <person name="Nunn H.S."/>
            <person name="Stevenson B.S."/>
            <person name="Bojanowski C.L."/>
            <person name="Crookes-Goodson W.J."/>
        </authorList>
    </citation>
    <scope>NUCLEOTIDE SEQUENCE [LARGE SCALE GENOMIC DNA]</scope>
    <source>
        <strain evidence="8 9">D216</strain>
    </source>
</reference>
<dbReference type="PANTHER" id="PTHR11530">
    <property type="entry name" value="D-AMINO ACID OXIDASE"/>
    <property type="match status" value="1"/>
</dbReference>
<accession>A0A507B9Z1</accession>
<dbReference type="GO" id="GO:0019478">
    <property type="term" value="P:D-amino acid catabolic process"/>
    <property type="evidence" value="ECO:0007669"/>
    <property type="project" value="TreeGrafter"/>
</dbReference>
<evidence type="ECO:0000256" key="1">
    <source>
        <dbReference type="ARBA" id="ARBA00001974"/>
    </source>
</evidence>
<evidence type="ECO:0000313" key="9">
    <source>
        <dbReference type="Proteomes" id="UP000319257"/>
    </source>
</evidence>
<gene>
    <name evidence="8" type="ORF">E0L32_000340</name>
</gene>
<keyword evidence="4" id="KW-0274">FAD</keyword>
<dbReference type="GO" id="GO:0071949">
    <property type="term" value="F:FAD binding"/>
    <property type="evidence" value="ECO:0007669"/>
    <property type="project" value="InterPro"/>
</dbReference>
<evidence type="ECO:0000256" key="5">
    <source>
        <dbReference type="ARBA" id="ARBA00023002"/>
    </source>
</evidence>
<keyword evidence="9" id="KW-1185">Reference proteome</keyword>
<dbReference type="InterPro" id="IPR010730">
    <property type="entry name" value="HET"/>
</dbReference>
<evidence type="ECO:0000256" key="2">
    <source>
        <dbReference type="ARBA" id="ARBA00006730"/>
    </source>
</evidence>
<protein>
    <recommendedName>
        <fullName evidence="10">Heterokaryon incompatibility domain-containing protein</fullName>
    </recommendedName>
</protein>
<dbReference type="Gene3D" id="3.40.50.720">
    <property type="entry name" value="NAD(P)-binding Rossmann-like Domain"/>
    <property type="match status" value="1"/>
</dbReference>
<name>A0A507B9Z1_9PEZI</name>
<dbReference type="PANTHER" id="PTHR11530:SF16">
    <property type="entry name" value="D-AMINO ACID OXIDASE (AFU_ORTHOLOGUE AFUA_5G11290)"/>
    <property type="match status" value="1"/>
</dbReference>
<feature type="domain" description="Heterokaryon incompatibility" evidence="7">
    <location>
        <begin position="76"/>
        <end position="213"/>
    </location>
</feature>
<dbReference type="PROSITE" id="PS00677">
    <property type="entry name" value="DAO"/>
    <property type="match status" value="1"/>
</dbReference>
<dbReference type="AlphaFoldDB" id="A0A507B9Z1"/>
<comment type="cofactor">
    <cofactor evidence="1">
        <name>FAD</name>
        <dbReference type="ChEBI" id="CHEBI:57692"/>
    </cofactor>
</comment>
<proteinExistence type="inferred from homology"/>
<dbReference type="OrthoDB" id="2015447at2759"/>
<dbReference type="SUPFAM" id="SSF51971">
    <property type="entry name" value="Nucleotide-binding domain"/>
    <property type="match status" value="1"/>
</dbReference>
<dbReference type="InterPro" id="IPR006181">
    <property type="entry name" value="D-amino_acid_oxidase_CS"/>
</dbReference>
<dbReference type="GO" id="GO:0005737">
    <property type="term" value="C:cytoplasm"/>
    <property type="evidence" value="ECO:0007669"/>
    <property type="project" value="TreeGrafter"/>
</dbReference>
<dbReference type="GO" id="GO:0003884">
    <property type="term" value="F:D-amino-acid oxidase activity"/>
    <property type="evidence" value="ECO:0007669"/>
    <property type="project" value="InterPro"/>
</dbReference>
<dbReference type="Proteomes" id="UP000319257">
    <property type="component" value="Unassembled WGS sequence"/>
</dbReference>
<dbReference type="InParanoid" id="A0A507B9Z1"/>
<dbReference type="InterPro" id="IPR023209">
    <property type="entry name" value="DAO"/>
</dbReference>
<organism evidence="8 9">
    <name type="scientific">Thyridium curvatum</name>
    <dbReference type="NCBI Taxonomy" id="1093900"/>
    <lineage>
        <taxon>Eukaryota</taxon>
        <taxon>Fungi</taxon>
        <taxon>Dikarya</taxon>
        <taxon>Ascomycota</taxon>
        <taxon>Pezizomycotina</taxon>
        <taxon>Sordariomycetes</taxon>
        <taxon>Sordariomycetidae</taxon>
        <taxon>Thyridiales</taxon>
        <taxon>Thyridiaceae</taxon>
        <taxon>Thyridium</taxon>
    </lineage>
</organism>
<evidence type="ECO:0008006" key="10">
    <source>
        <dbReference type="Google" id="ProtNLM"/>
    </source>
</evidence>
<evidence type="ECO:0000259" key="6">
    <source>
        <dbReference type="Pfam" id="PF01266"/>
    </source>
</evidence>
<dbReference type="Pfam" id="PF01266">
    <property type="entry name" value="DAO"/>
    <property type="match status" value="1"/>
</dbReference>
<keyword evidence="3" id="KW-0285">Flavoprotein</keyword>
<comment type="similarity">
    <text evidence="2">Belongs to the DAMOX/DASOX family.</text>
</comment>
<dbReference type="EMBL" id="SKBQ01000001">
    <property type="protein sequence ID" value="TPX16006.1"/>
    <property type="molecule type" value="Genomic_DNA"/>
</dbReference>
<dbReference type="InterPro" id="IPR006076">
    <property type="entry name" value="FAD-dep_OxRdtase"/>
</dbReference>
<dbReference type="GeneID" id="41967787"/>
<keyword evidence="5" id="KW-0560">Oxidoreductase</keyword>
<dbReference type="STRING" id="1093900.A0A507B9Z1"/>
<evidence type="ECO:0000256" key="4">
    <source>
        <dbReference type="ARBA" id="ARBA00022827"/>
    </source>
</evidence>
<evidence type="ECO:0000259" key="7">
    <source>
        <dbReference type="Pfam" id="PF06985"/>
    </source>
</evidence>
<dbReference type="SUPFAM" id="SSF54373">
    <property type="entry name" value="FAD-linked reductases, C-terminal domain"/>
    <property type="match status" value="1"/>
</dbReference>
<evidence type="ECO:0000256" key="3">
    <source>
        <dbReference type="ARBA" id="ARBA00022630"/>
    </source>
</evidence>
<dbReference type="Gene3D" id="3.30.9.10">
    <property type="entry name" value="D-Amino Acid Oxidase, subunit A, domain 2"/>
    <property type="match status" value="1"/>
</dbReference>
<evidence type="ECO:0000313" key="8">
    <source>
        <dbReference type="EMBL" id="TPX16006.1"/>
    </source>
</evidence>
<dbReference type="Pfam" id="PF06985">
    <property type="entry name" value="HET"/>
    <property type="match status" value="1"/>
</dbReference>
<comment type="caution">
    <text evidence="8">The sequence shown here is derived from an EMBL/GenBank/DDBJ whole genome shotgun (WGS) entry which is preliminary data.</text>
</comment>
<dbReference type="RefSeq" id="XP_030997717.1">
    <property type="nucleotide sequence ID" value="XM_031137696.1"/>
</dbReference>